<organism evidence="3 4">
    <name type="scientific">Streptomyces physcomitrii</name>
    <dbReference type="NCBI Taxonomy" id="2724184"/>
    <lineage>
        <taxon>Bacteria</taxon>
        <taxon>Bacillati</taxon>
        <taxon>Actinomycetota</taxon>
        <taxon>Actinomycetes</taxon>
        <taxon>Kitasatosporales</taxon>
        <taxon>Streptomycetaceae</taxon>
        <taxon>Streptomyces</taxon>
    </lineage>
</organism>
<keyword evidence="3" id="KW-0547">Nucleotide-binding</keyword>
<reference evidence="3 4" key="1">
    <citation type="submission" date="2020-04" db="EMBL/GenBank/DDBJ databases">
        <title>Phylogenetic Diversity and Antibacterial Activity against Ralstonia solanacearum of Endophytic Actinomycete Isolated from Moss.</title>
        <authorList>
            <person name="Zhuang X."/>
        </authorList>
    </citation>
    <scope>NUCLEOTIDE SEQUENCE [LARGE SCALE GENOMIC DNA]</scope>
    <source>
        <strain evidence="3 4">LD120</strain>
    </source>
</reference>
<dbReference type="PANTHER" id="PTHR35526:SF3">
    <property type="entry name" value="ANTI-SIGMA-F FACTOR RSBW"/>
    <property type="match status" value="1"/>
</dbReference>
<dbReference type="Pfam" id="PF13581">
    <property type="entry name" value="HATPase_c_2"/>
    <property type="match status" value="1"/>
</dbReference>
<dbReference type="GO" id="GO:0005524">
    <property type="term" value="F:ATP binding"/>
    <property type="evidence" value="ECO:0007669"/>
    <property type="project" value="UniProtKB-KW"/>
</dbReference>
<name>A0ABX1GZU8_9ACTN</name>
<evidence type="ECO:0000256" key="1">
    <source>
        <dbReference type="ARBA" id="ARBA00022527"/>
    </source>
</evidence>
<sequence length="126" mass="14114">MLPRHPRSVGRARRRLRQQLDAWKVPEALTETAVLLLSELMTNAYQHARATPGREILTRCELSAERLRIEVSDAGDTLPEPRTVTVEEESGRGLALVAALSDNWGAQLRSCGIGKTVWCEWALPRE</sequence>
<feature type="domain" description="Histidine kinase/HSP90-like ATPase" evidence="2">
    <location>
        <begin position="3"/>
        <end position="117"/>
    </location>
</feature>
<keyword evidence="1" id="KW-0723">Serine/threonine-protein kinase</keyword>
<dbReference type="CDD" id="cd16936">
    <property type="entry name" value="HATPase_RsbW-like"/>
    <property type="match status" value="1"/>
</dbReference>
<dbReference type="SUPFAM" id="SSF55874">
    <property type="entry name" value="ATPase domain of HSP90 chaperone/DNA topoisomerase II/histidine kinase"/>
    <property type="match status" value="1"/>
</dbReference>
<evidence type="ECO:0000313" key="3">
    <source>
        <dbReference type="EMBL" id="NKI40534.1"/>
    </source>
</evidence>
<dbReference type="PANTHER" id="PTHR35526">
    <property type="entry name" value="ANTI-SIGMA-F FACTOR RSBW-RELATED"/>
    <property type="match status" value="1"/>
</dbReference>
<comment type="caution">
    <text evidence="3">The sequence shown here is derived from an EMBL/GenBank/DDBJ whole genome shotgun (WGS) entry which is preliminary data.</text>
</comment>
<keyword evidence="3" id="KW-0067">ATP-binding</keyword>
<proteinExistence type="predicted"/>
<dbReference type="Gene3D" id="3.30.565.10">
    <property type="entry name" value="Histidine kinase-like ATPase, C-terminal domain"/>
    <property type="match status" value="1"/>
</dbReference>
<dbReference type="Proteomes" id="UP000772196">
    <property type="component" value="Unassembled WGS sequence"/>
</dbReference>
<dbReference type="EMBL" id="JAAWWP010000002">
    <property type="protein sequence ID" value="NKI40534.1"/>
    <property type="molecule type" value="Genomic_DNA"/>
</dbReference>
<dbReference type="InterPro" id="IPR050267">
    <property type="entry name" value="Anti-sigma-factor_SerPK"/>
</dbReference>
<keyword evidence="1" id="KW-0808">Transferase</keyword>
<keyword evidence="4" id="KW-1185">Reference proteome</keyword>
<keyword evidence="1" id="KW-0418">Kinase</keyword>
<accession>A0ABX1GZU8</accession>
<evidence type="ECO:0000259" key="2">
    <source>
        <dbReference type="Pfam" id="PF13581"/>
    </source>
</evidence>
<evidence type="ECO:0000313" key="4">
    <source>
        <dbReference type="Proteomes" id="UP000772196"/>
    </source>
</evidence>
<protein>
    <submittedName>
        <fullName evidence="3">ATP-binding protein</fullName>
    </submittedName>
</protein>
<dbReference type="InterPro" id="IPR003594">
    <property type="entry name" value="HATPase_dom"/>
</dbReference>
<dbReference type="InterPro" id="IPR036890">
    <property type="entry name" value="HATPase_C_sf"/>
</dbReference>
<gene>
    <name evidence="3" type="ORF">HFV08_04555</name>
</gene>